<evidence type="ECO:0000313" key="2">
    <source>
        <dbReference type="Proteomes" id="UP001152320"/>
    </source>
</evidence>
<protein>
    <submittedName>
        <fullName evidence="1">Uncharacterized protein</fullName>
    </submittedName>
</protein>
<dbReference type="AlphaFoldDB" id="A0A9Q1CFU5"/>
<accession>A0A9Q1CFU5</accession>
<keyword evidence="2" id="KW-1185">Reference proteome</keyword>
<gene>
    <name evidence="1" type="ORF">HOLleu_07333</name>
</gene>
<organism evidence="1 2">
    <name type="scientific">Holothuria leucospilota</name>
    <name type="common">Black long sea cucumber</name>
    <name type="synonym">Mertensiothuria leucospilota</name>
    <dbReference type="NCBI Taxonomy" id="206669"/>
    <lineage>
        <taxon>Eukaryota</taxon>
        <taxon>Metazoa</taxon>
        <taxon>Echinodermata</taxon>
        <taxon>Eleutherozoa</taxon>
        <taxon>Echinozoa</taxon>
        <taxon>Holothuroidea</taxon>
        <taxon>Aspidochirotacea</taxon>
        <taxon>Aspidochirotida</taxon>
        <taxon>Holothuriidae</taxon>
        <taxon>Holothuria</taxon>
    </lineage>
</organism>
<dbReference type="EMBL" id="JAIZAY010000003">
    <property type="protein sequence ID" value="KAJ8044552.1"/>
    <property type="molecule type" value="Genomic_DNA"/>
</dbReference>
<comment type="caution">
    <text evidence="1">The sequence shown here is derived from an EMBL/GenBank/DDBJ whole genome shotgun (WGS) entry which is preliminary data.</text>
</comment>
<proteinExistence type="predicted"/>
<sequence>MLVNVSYRPSSVTILDSTVDPFITATSLHEVWLFDYLWMARLESLSFEKKKENHRTVSSVGTVTYTLLRVTLSYEWVNWWVSPASTILGASEKWPENSGFQSIYGNFVQVLLCLAEVSPI</sequence>
<dbReference type="Proteomes" id="UP001152320">
    <property type="component" value="Chromosome 3"/>
</dbReference>
<evidence type="ECO:0000313" key="1">
    <source>
        <dbReference type="EMBL" id="KAJ8044552.1"/>
    </source>
</evidence>
<reference evidence="1" key="1">
    <citation type="submission" date="2021-10" db="EMBL/GenBank/DDBJ databases">
        <title>Tropical sea cucumber genome reveals ecological adaptation and Cuvierian tubules defense mechanism.</title>
        <authorList>
            <person name="Chen T."/>
        </authorList>
    </citation>
    <scope>NUCLEOTIDE SEQUENCE</scope>
    <source>
        <strain evidence="1">Nanhai2018</strain>
        <tissue evidence="1">Muscle</tissue>
    </source>
</reference>
<name>A0A9Q1CFU5_HOLLE</name>